<reference evidence="1 2" key="1">
    <citation type="submission" date="2024-01" db="EMBL/GenBank/DDBJ databases">
        <title>Genome assemblies of Stephania.</title>
        <authorList>
            <person name="Yang L."/>
        </authorList>
    </citation>
    <scope>NUCLEOTIDE SEQUENCE [LARGE SCALE GENOMIC DNA]</scope>
    <source>
        <strain evidence="1">JXDWG</strain>
        <tissue evidence="1">Leaf</tissue>
    </source>
</reference>
<dbReference type="EMBL" id="JBBNAG010000007">
    <property type="protein sequence ID" value="KAK9118807.1"/>
    <property type="molecule type" value="Genomic_DNA"/>
</dbReference>
<dbReference type="PANTHER" id="PTHR47481:SF34">
    <property type="entry name" value="CCHC-TYPE DOMAIN-CONTAINING PROTEIN"/>
    <property type="match status" value="1"/>
</dbReference>
<proteinExistence type="predicted"/>
<evidence type="ECO:0000313" key="2">
    <source>
        <dbReference type="Proteomes" id="UP001419268"/>
    </source>
</evidence>
<protein>
    <recommendedName>
        <fullName evidence="3">Retrotransposon Copia-like N-terminal domain-containing protein</fullName>
    </recommendedName>
</protein>
<dbReference type="Proteomes" id="UP001419268">
    <property type="component" value="Unassembled WGS sequence"/>
</dbReference>
<dbReference type="AlphaFoldDB" id="A0AAP0NT36"/>
<comment type="caution">
    <text evidence="1">The sequence shown here is derived from an EMBL/GenBank/DDBJ whole genome shotgun (WGS) entry which is preliminary data.</text>
</comment>
<keyword evidence="2" id="KW-1185">Reference proteome</keyword>
<name>A0AAP0NT36_9MAGN</name>
<dbReference type="PANTHER" id="PTHR47481">
    <property type="match status" value="1"/>
</dbReference>
<dbReference type="Pfam" id="PF14223">
    <property type="entry name" value="Retrotran_gag_2"/>
    <property type="match status" value="1"/>
</dbReference>
<organism evidence="1 2">
    <name type="scientific">Stephania cephalantha</name>
    <dbReference type="NCBI Taxonomy" id="152367"/>
    <lineage>
        <taxon>Eukaryota</taxon>
        <taxon>Viridiplantae</taxon>
        <taxon>Streptophyta</taxon>
        <taxon>Embryophyta</taxon>
        <taxon>Tracheophyta</taxon>
        <taxon>Spermatophyta</taxon>
        <taxon>Magnoliopsida</taxon>
        <taxon>Ranunculales</taxon>
        <taxon>Menispermaceae</taxon>
        <taxon>Menispermoideae</taxon>
        <taxon>Cissampelideae</taxon>
        <taxon>Stephania</taxon>
    </lineage>
</organism>
<accession>A0AAP0NT36</accession>
<gene>
    <name evidence="1" type="ORF">Scep_016900</name>
</gene>
<evidence type="ECO:0000313" key="1">
    <source>
        <dbReference type="EMBL" id="KAK9118807.1"/>
    </source>
</evidence>
<sequence length="330" mass="36766">MYQSKHANVMTSPGDFAYSSRSSSTKSSMASSVPSLTPFGNSLGQIVSIKLDESNFLLWKSIVVPVIESIRYDSFIFGNKPCPKKLVDGSDEWTPEYEDWFSKDRILVAWLLNSLSCSIGSQVSGYSSSARSLWKAIEDLCGAQNYAHIQVNRTDLQTMRKGGMSMTEYLKKMKELFDKLATAGGRIPVKDQISCSLAGHDGEYLPMTAVLQEVKDLTWPELHASLLSFEAKLIQLQNLAGINSMSLKGNTHSVHAAEVKNGNGGQFKTNQRTMLIKVEVIEDMEMEIEEYELEDSEVEVTLSITIQVVQHVKSVETLDIQRQFATIELT</sequence>
<evidence type="ECO:0008006" key="3">
    <source>
        <dbReference type="Google" id="ProtNLM"/>
    </source>
</evidence>